<name>A0A5C5VIR4_9BACT</name>
<dbReference type="Pfam" id="PF03176">
    <property type="entry name" value="MMPL"/>
    <property type="match status" value="1"/>
</dbReference>
<dbReference type="PANTHER" id="PTHR33406">
    <property type="entry name" value="MEMBRANE PROTEIN MJ1562-RELATED"/>
    <property type="match status" value="1"/>
</dbReference>
<feature type="transmembrane region" description="Helical" evidence="6">
    <location>
        <begin position="654"/>
        <end position="678"/>
    </location>
</feature>
<protein>
    <submittedName>
        <fullName evidence="8">MMPL family protein</fullName>
    </submittedName>
</protein>
<gene>
    <name evidence="8" type="ORF">KOR34_25360</name>
</gene>
<feature type="transmembrane region" description="Helical" evidence="6">
    <location>
        <begin position="381"/>
        <end position="400"/>
    </location>
</feature>
<dbReference type="PROSITE" id="PS50156">
    <property type="entry name" value="SSD"/>
    <property type="match status" value="1"/>
</dbReference>
<feature type="transmembrane region" description="Helical" evidence="6">
    <location>
        <begin position="12"/>
        <end position="30"/>
    </location>
</feature>
<evidence type="ECO:0000256" key="6">
    <source>
        <dbReference type="SAM" id="Phobius"/>
    </source>
</evidence>
<evidence type="ECO:0000313" key="9">
    <source>
        <dbReference type="Proteomes" id="UP000316714"/>
    </source>
</evidence>
<dbReference type="EMBL" id="SIHJ01000001">
    <property type="protein sequence ID" value="TWT37582.1"/>
    <property type="molecule type" value="Genomic_DNA"/>
</dbReference>
<dbReference type="Proteomes" id="UP000316714">
    <property type="component" value="Unassembled WGS sequence"/>
</dbReference>
<dbReference type="AlphaFoldDB" id="A0A5C5VIR4"/>
<feature type="transmembrane region" description="Helical" evidence="6">
    <location>
        <begin position="225"/>
        <end position="245"/>
    </location>
</feature>
<evidence type="ECO:0000256" key="4">
    <source>
        <dbReference type="ARBA" id="ARBA00022989"/>
    </source>
</evidence>
<sequence length="770" mass="83555">MGSGRANQQRLLVTVVASLVATPFLIIGAIRTMDSMHTSALHWLDPSEPARVEYERFTEQFQSGNTILLSWPGCTLDDPRLAELERTIAHYAAAATPDGPLVQHVLSGRSLVEDLSRPELGLTREQAIARLQGAMIGPDGESTCLAAVLSPRGERQRAESHGYLVETAKQVTGVTDEELRVAGPTVDALAVDIESDRSVDYYSGPSALVSFLACLWCLRSLRYSLAILAVAGFGELMILGSLHYLGVTMDAVLIVLPPLVFVLTVSSGIHLVNYYYDQVRAGAGDDAPRRAVRQGWAPCSMAALTTALGLGSLLVSRITPVATFGKFAAGGVVIAVLLLFFTLPGVMSRWPISRSAITAGETTSALVVYLVRMARAVCRRASLITALGIGCLIVGGMGLAQLRTSIGVNNLFAPNSRVIQDFEWMEDNVANLVPLEVIVRFPPDDGLRMIDRLTLLMRVEQAVREVDSVGGVMSALTFCPRVPTARGSNSIFRRAQFNARLEANREELLASHYLHEADGGQDWRISARVSGVGQIDYQVVLDELRGRVEPLLDEYAADPRHGFRPQTSYTGTMPLVYGAQHALLEDMFYSMLLAFVLVWLVMSMMLTDSGVRGFARAGALLKGLWLGVLAMLPNVFPIVVVFGLMGWLDWPADIGSTMTACVALGIAVDDTLHFLAWYRRETAKGDPPQLAIRHSFQHCGRAMIQTTVICGFGMLVFGLSGFMPTKRFSLLMFTLLNAALVADLVFLPAILASPLGGMFAVRKRRAEGVA</sequence>
<keyword evidence="4 6" id="KW-1133">Transmembrane helix</keyword>
<feature type="transmembrane region" description="Helical" evidence="6">
    <location>
        <begin position="296"/>
        <end position="315"/>
    </location>
</feature>
<dbReference type="GO" id="GO:0005886">
    <property type="term" value="C:plasma membrane"/>
    <property type="evidence" value="ECO:0007669"/>
    <property type="project" value="UniProtKB-SubCell"/>
</dbReference>
<proteinExistence type="predicted"/>
<feature type="transmembrane region" description="Helical" evidence="6">
    <location>
        <begin position="327"/>
        <end position="347"/>
    </location>
</feature>
<dbReference type="PANTHER" id="PTHR33406:SF12">
    <property type="entry name" value="BLR2997 PROTEIN"/>
    <property type="match status" value="1"/>
</dbReference>
<keyword evidence="3 6" id="KW-0812">Transmembrane</keyword>
<feature type="domain" description="SSD" evidence="7">
    <location>
        <begin position="587"/>
        <end position="753"/>
    </location>
</feature>
<comment type="subcellular location">
    <subcellularLocation>
        <location evidence="1">Cell membrane</location>
        <topology evidence="1">Multi-pass membrane protein</topology>
    </subcellularLocation>
</comment>
<dbReference type="InterPro" id="IPR004869">
    <property type="entry name" value="MMPL_dom"/>
</dbReference>
<reference evidence="8 9" key="1">
    <citation type="submission" date="2019-02" db="EMBL/GenBank/DDBJ databases">
        <title>Deep-cultivation of Planctomycetes and their phenomic and genomic characterization uncovers novel biology.</title>
        <authorList>
            <person name="Wiegand S."/>
            <person name="Jogler M."/>
            <person name="Boedeker C."/>
            <person name="Pinto D."/>
            <person name="Vollmers J."/>
            <person name="Rivas-Marin E."/>
            <person name="Kohn T."/>
            <person name="Peeters S.H."/>
            <person name="Heuer A."/>
            <person name="Rast P."/>
            <person name="Oberbeckmann S."/>
            <person name="Bunk B."/>
            <person name="Jeske O."/>
            <person name="Meyerdierks A."/>
            <person name="Storesund J.E."/>
            <person name="Kallscheuer N."/>
            <person name="Luecker S."/>
            <person name="Lage O.M."/>
            <person name="Pohl T."/>
            <person name="Merkel B.J."/>
            <person name="Hornburger P."/>
            <person name="Mueller R.-W."/>
            <person name="Bruemmer F."/>
            <person name="Labrenz M."/>
            <person name="Spormann A.M."/>
            <person name="Op Den Camp H."/>
            <person name="Overmann J."/>
            <person name="Amann R."/>
            <person name="Jetten M.S.M."/>
            <person name="Mascher T."/>
            <person name="Medema M.H."/>
            <person name="Devos D.P."/>
            <person name="Kaster A.-K."/>
            <person name="Ovreas L."/>
            <person name="Rohde M."/>
            <person name="Galperin M.Y."/>
            <person name="Jogler C."/>
        </authorList>
    </citation>
    <scope>NUCLEOTIDE SEQUENCE [LARGE SCALE GENOMIC DNA]</scope>
    <source>
        <strain evidence="8 9">KOR34</strain>
    </source>
</reference>
<dbReference type="OrthoDB" id="2112773at2"/>
<feature type="transmembrane region" description="Helical" evidence="6">
    <location>
        <begin position="201"/>
        <end position="218"/>
    </location>
</feature>
<keyword evidence="9" id="KW-1185">Reference proteome</keyword>
<evidence type="ECO:0000313" key="8">
    <source>
        <dbReference type="EMBL" id="TWT37582.1"/>
    </source>
</evidence>
<evidence type="ECO:0000256" key="1">
    <source>
        <dbReference type="ARBA" id="ARBA00004651"/>
    </source>
</evidence>
<dbReference type="Gene3D" id="1.20.1640.10">
    <property type="entry name" value="Multidrug efflux transporter AcrB transmembrane domain"/>
    <property type="match status" value="2"/>
</dbReference>
<keyword evidence="2" id="KW-1003">Cell membrane</keyword>
<dbReference type="SUPFAM" id="SSF82866">
    <property type="entry name" value="Multidrug efflux transporter AcrB transmembrane domain"/>
    <property type="match status" value="2"/>
</dbReference>
<feature type="transmembrane region" description="Helical" evidence="6">
    <location>
        <begin position="699"/>
        <end position="722"/>
    </location>
</feature>
<evidence type="ECO:0000256" key="5">
    <source>
        <dbReference type="ARBA" id="ARBA00023136"/>
    </source>
</evidence>
<comment type="caution">
    <text evidence="8">The sequence shown here is derived from an EMBL/GenBank/DDBJ whole genome shotgun (WGS) entry which is preliminary data.</text>
</comment>
<evidence type="ECO:0000259" key="7">
    <source>
        <dbReference type="PROSITE" id="PS50156"/>
    </source>
</evidence>
<dbReference type="InterPro" id="IPR050545">
    <property type="entry name" value="Mycobact_MmpL"/>
</dbReference>
<accession>A0A5C5VIR4</accession>
<feature type="transmembrane region" description="Helical" evidence="6">
    <location>
        <begin position="728"/>
        <end position="755"/>
    </location>
</feature>
<dbReference type="RefSeq" id="WP_146564910.1">
    <property type="nucleotide sequence ID" value="NZ_SIHJ01000001.1"/>
</dbReference>
<feature type="transmembrane region" description="Helical" evidence="6">
    <location>
        <begin position="587"/>
        <end position="607"/>
    </location>
</feature>
<organism evidence="8 9">
    <name type="scientific">Posidoniimonas corsicana</name>
    <dbReference type="NCBI Taxonomy" id="1938618"/>
    <lineage>
        <taxon>Bacteria</taxon>
        <taxon>Pseudomonadati</taxon>
        <taxon>Planctomycetota</taxon>
        <taxon>Planctomycetia</taxon>
        <taxon>Pirellulales</taxon>
        <taxon>Lacipirellulaceae</taxon>
        <taxon>Posidoniimonas</taxon>
    </lineage>
</organism>
<dbReference type="InterPro" id="IPR000731">
    <property type="entry name" value="SSD"/>
</dbReference>
<feature type="transmembrane region" description="Helical" evidence="6">
    <location>
        <begin position="251"/>
        <end position="276"/>
    </location>
</feature>
<evidence type="ECO:0000256" key="3">
    <source>
        <dbReference type="ARBA" id="ARBA00022692"/>
    </source>
</evidence>
<evidence type="ECO:0000256" key="2">
    <source>
        <dbReference type="ARBA" id="ARBA00022475"/>
    </source>
</evidence>
<keyword evidence="5 6" id="KW-0472">Membrane</keyword>
<feature type="transmembrane region" description="Helical" evidence="6">
    <location>
        <begin position="619"/>
        <end position="648"/>
    </location>
</feature>